<proteinExistence type="inferred from homology"/>
<dbReference type="GO" id="GO:0005737">
    <property type="term" value="C:cytoplasm"/>
    <property type="evidence" value="ECO:0007669"/>
    <property type="project" value="TreeGrafter"/>
</dbReference>
<sequence length="239" mass="24974">STIFALVVIVEASTGRPVAVMDGTYLTALRTGAASGAATDLLARKEARVAAIFGAGAQGRTQLLAVCEVRDIERARVYDTNLQAAESYAKEMGGKGRVPADLKVASSPAEAAREADVICTATTSKTPVFADGDLKQGVHINAVGSFTAEMEEIPEQTVGRARIVVGSREGCLAETGDLIIPIRKGLITEDDIYAELGEIAAGIRPGRESAGEITLFKSVGNAVQDVSVAKRVMEAAQRL</sequence>
<gene>
    <name evidence="2" type="ORF">S01H1_74770</name>
</gene>
<dbReference type="EMBL" id="BARS01050038">
    <property type="protein sequence ID" value="GAG44613.1"/>
    <property type="molecule type" value="Genomic_DNA"/>
</dbReference>
<dbReference type="SUPFAM" id="SSF51735">
    <property type="entry name" value="NAD(P)-binding Rossmann-fold domains"/>
    <property type="match status" value="1"/>
</dbReference>
<dbReference type="GO" id="GO:0016491">
    <property type="term" value="F:oxidoreductase activity"/>
    <property type="evidence" value="ECO:0007669"/>
    <property type="project" value="UniProtKB-ARBA"/>
</dbReference>
<feature type="non-terminal residue" evidence="2">
    <location>
        <position position="239"/>
    </location>
</feature>
<evidence type="ECO:0000313" key="2">
    <source>
        <dbReference type="EMBL" id="GAG44613.1"/>
    </source>
</evidence>
<accession>X0Y7C8</accession>
<organism evidence="2">
    <name type="scientific">marine sediment metagenome</name>
    <dbReference type="NCBI Taxonomy" id="412755"/>
    <lineage>
        <taxon>unclassified sequences</taxon>
        <taxon>metagenomes</taxon>
        <taxon>ecological metagenomes</taxon>
    </lineage>
</organism>
<dbReference type="Gene3D" id="3.40.50.720">
    <property type="entry name" value="NAD(P)-binding Rossmann-like Domain"/>
    <property type="match status" value="1"/>
</dbReference>
<dbReference type="GO" id="GO:0019752">
    <property type="term" value="P:carboxylic acid metabolic process"/>
    <property type="evidence" value="ECO:0007669"/>
    <property type="project" value="UniProtKB-ARBA"/>
</dbReference>
<name>X0Y7C8_9ZZZZ</name>
<feature type="non-terminal residue" evidence="2">
    <location>
        <position position="1"/>
    </location>
</feature>
<dbReference type="InterPro" id="IPR036291">
    <property type="entry name" value="NAD(P)-bd_dom_sf"/>
</dbReference>
<comment type="similarity">
    <text evidence="1">Belongs to the ornithine cyclodeaminase/mu-crystallin family.</text>
</comment>
<dbReference type="Pfam" id="PF02423">
    <property type="entry name" value="OCD_Mu_crystall"/>
    <property type="match status" value="1"/>
</dbReference>
<dbReference type="FunFam" id="3.40.50.720:FF:000311">
    <property type="entry name" value="Ornithine cyclodeaminase"/>
    <property type="match status" value="1"/>
</dbReference>
<evidence type="ECO:0008006" key="3">
    <source>
        <dbReference type="Google" id="ProtNLM"/>
    </source>
</evidence>
<dbReference type="InterPro" id="IPR003462">
    <property type="entry name" value="ODC_Mu_crystall"/>
</dbReference>
<dbReference type="AlphaFoldDB" id="X0Y7C8"/>
<dbReference type="PANTHER" id="PTHR13812:SF19">
    <property type="entry name" value="KETIMINE REDUCTASE MU-CRYSTALLIN"/>
    <property type="match status" value="1"/>
</dbReference>
<dbReference type="PANTHER" id="PTHR13812">
    <property type="entry name" value="KETIMINE REDUCTASE MU-CRYSTALLIN"/>
    <property type="match status" value="1"/>
</dbReference>
<comment type="caution">
    <text evidence="2">The sequence shown here is derived from an EMBL/GenBank/DDBJ whole genome shotgun (WGS) entry which is preliminary data.</text>
</comment>
<evidence type="ECO:0000256" key="1">
    <source>
        <dbReference type="ARBA" id="ARBA00008903"/>
    </source>
</evidence>
<protein>
    <recommendedName>
        <fullName evidence="3">Ornithine cyclodeaminase</fullName>
    </recommendedName>
</protein>
<reference evidence="2" key="1">
    <citation type="journal article" date="2014" name="Front. Microbiol.">
        <title>High frequency of phylogenetically diverse reductive dehalogenase-homologous genes in deep subseafloor sedimentary metagenomes.</title>
        <authorList>
            <person name="Kawai M."/>
            <person name="Futagami T."/>
            <person name="Toyoda A."/>
            <person name="Takaki Y."/>
            <person name="Nishi S."/>
            <person name="Hori S."/>
            <person name="Arai W."/>
            <person name="Tsubouchi T."/>
            <person name="Morono Y."/>
            <person name="Uchiyama I."/>
            <person name="Ito T."/>
            <person name="Fujiyama A."/>
            <person name="Inagaki F."/>
            <person name="Takami H."/>
        </authorList>
    </citation>
    <scope>NUCLEOTIDE SEQUENCE</scope>
    <source>
        <strain evidence="2">Expedition CK06-06</strain>
    </source>
</reference>